<dbReference type="Proteomes" id="UP000214720">
    <property type="component" value="Unassembled WGS sequence"/>
</dbReference>
<evidence type="ECO:0000259" key="1">
    <source>
        <dbReference type="Pfam" id="PF24828"/>
    </source>
</evidence>
<proteinExistence type="predicted"/>
<reference evidence="3" key="1">
    <citation type="submission" date="2017-01" db="EMBL/GenBank/DDBJ databases">
        <title>Genome Analysis of Deinococcus marmoris KOPRI26562.</title>
        <authorList>
            <person name="Kim J.H."/>
            <person name="Oh H.-M."/>
        </authorList>
    </citation>
    <scope>NUCLEOTIDE SEQUENCE [LARGE SCALE GENOMIC DNA]</scope>
    <source>
        <strain evidence="3">PAMC 26633</strain>
    </source>
</reference>
<dbReference type="AlphaFoldDB" id="A0A226WKL9"/>
<dbReference type="EMBL" id="MTHB01000299">
    <property type="protein sequence ID" value="OXC71744.1"/>
    <property type="molecule type" value="Genomic_DNA"/>
</dbReference>
<sequence>MLGKLIEKMRRLLAVVHVRDGDLGLQIAEETVRGRIEWDGDDDSRMPCVVIDGRRVEWGELGRMLMTFEGWQFKLEVRDPSDEI</sequence>
<gene>
    <name evidence="2" type="ORF">BSU04_45675</name>
</gene>
<evidence type="ECO:0000313" key="2">
    <source>
        <dbReference type="EMBL" id="OXC71744.1"/>
    </source>
</evidence>
<name>A0A226WKL9_CABSO</name>
<protein>
    <recommendedName>
        <fullName evidence="1">DUF7713 domain-containing protein</fullName>
    </recommendedName>
</protein>
<evidence type="ECO:0000313" key="3">
    <source>
        <dbReference type="Proteomes" id="UP000214720"/>
    </source>
</evidence>
<dbReference type="InterPro" id="IPR056130">
    <property type="entry name" value="DUF7713"/>
</dbReference>
<organism evidence="2 3">
    <name type="scientific">Caballeronia sordidicola</name>
    <name type="common">Burkholderia sordidicola</name>
    <dbReference type="NCBI Taxonomy" id="196367"/>
    <lineage>
        <taxon>Bacteria</taxon>
        <taxon>Pseudomonadati</taxon>
        <taxon>Pseudomonadota</taxon>
        <taxon>Betaproteobacteria</taxon>
        <taxon>Burkholderiales</taxon>
        <taxon>Burkholderiaceae</taxon>
        <taxon>Caballeronia</taxon>
    </lineage>
</organism>
<feature type="domain" description="DUF7713" evidence="1">
    <location>
        <begin position="17"/>
        <end position="82"/>
    </location>
</feature>
<dbReference type="Pfam" id="PF24828">
    <property type="entry name" value="DUF7713"/>
    <property type="match status" value="1"/>
</dbReference>
<accession>A0A226WKL9</accession>
<comment type="caution">
    <text evidence="2">The sequence shown here is derived from an EMBL/GenBank/DDBJ whole genome shotgun (WGS) entry which is preliminary data.</text>
</comment>